<protein>
    <submittedName>
        <fullName evidence="2">Ribonuclease H domain</fullName>
    </submittedName>
</protein>
<dbReference type="PANTHER" id="PTHR47723">
    <property type="entry name" value="OS05G0353850 PROTEIN"/>
    <property type="match status" value="1"/>
</dbReference>
<dbReference type="EMBL" id="JBAMMX010000020">
    <property type="protein sequence ID" value="KAK6920895.1"/>
    <property type="molecule type" value="Genomic_DNA"/>
</dbReference>
<dbReference type="Gene3D" id="3.30.420.10">
    <property type="entry name" value="Ribonuclease H-like superfamily/Ribonuclease H"/>
    <property type="match status" value="1"/>
</dbReference>
<dbReference type="GO" id="GO:0003676">
    <property type="term" value="F:nucleic acid binding"/>
    <property type="evidence" value="ECO:0007669"/>
    <property type="project" value="InterPro"/>
</dbReference>
<comment type="caution">
    <text evidence="2">The sequence shown here is derived from an EMBL/GenBank/DDBJ whole genome shotgun (WGS) entry which is preliminary data.</text>
</comment>
<dbReference type="GO" id="GO:0004523">
    <property type="term" value="F:RNA-DNA hybrid ribonuclease activity"/>
    <property type="evidence" value="ECO:0007669"/>
    <property type="project" value="InterPro"/>
</dbReference>
<dbReference type="InterPro" id="IPR002156">
    <property type="entry name" value="RNaseH_domain"/>
</dbReference>
<evidence type="ECO:0000313" key="2">
    <source>
        <dbReference type="EMBL" id="KAK6920895.1"/>
    </source>
</evidence>
<keyword evidence="3" id="KW-1185">Reference proteome</keyword>
<feature type="domain" description="RNase H type-1" evidence="1">
    <location>
        <begin position="140"/>
        <end position="211"/>
    </location>
</feature>
<gene>
    <name evidence="2" type="ORF">RJ641_014573</name>
</gene>
<dbReference type="AlphaFoldDB" id="A0AAN8Z2N9"/>
<dbReference type="PANTHER" id="PTHR47723:SF13">
    <property type="entry name" value="PUTATIVE-RELATED"/>
    <property type="match status" value="1"/>
</dbReference>
<dbReference type="Pfam" id="PF13456">
    <property type="entry name" value="RVT_3"/>
    <property type="match status" value="1"/>
</dbReference>
<organism evidence="2 3">
    <name type="scientific">Dillenia turbinata</name>
    <dbReference type="NCBI Taxonomy" id="194707"/>
    <lineage>
        <taxon>Eukaryota</taxon>
        <taxon>Viridiplantae</taxon>
        <taxon>Streptophyta</taxon>
        <taxon>Embryophyta</taxon>
        <taxon>Tracheophyta</taxon>
        <taxon>Spermatophyta</taxon>
        <taxon>Magnoliopsida</taxon>
        <taxon>eudicotyledons</taxon>
        <taxon>Gunneridae</taxon>
        <taxon>Pentapetalae</taxon>
        <taxon>Dilleniales</taxon>
        <taxon>Dilleniaceae</taxon>
        <taxon>Dillenia</taxon>
    </lineage>
</organism>
<dbReference type="Proteomes" id="UP001370490">
    <property type="component" value="Unassembled WGS sequence"/>
</dbReference>
<name>A0AAN8Z2N9_9MAGN</name>
<reference evidence="2 3" key="1">
    <citation type="submission" date="2023-12" db="EMBL/GenBank/DDBJ databases">
        <title>A high-quality genome assembly for Dillenia turbinata (Dilleniales).</title>
        <authorList>
            <person name="Chanderbali A."/>
        </authorList>
    </citation>
    <scope>NUCLEOTIDE SEQUENCE [LARGE SCALE GENOMIC DNA]</scope>
    <source>
        <strain evidence="2">LSX21</strain>
        <tissue evidence="2">Leaf</tissue>
    </source>
</reference>
<evidence type="ECO:0000313" key="3">
    <source>
        <dbReference type="Proteomes" id="UP001370490"/>
    </source>
</evidence>
<proteinExistence type="predicted"/>
<dbReference type="InterPro" id="IPR053151">
    <property type="entry name" value="RNase_H-like"/>
</dbReference>
<evidence type="ECO:0000259" key="1">
    <source>
        <dbReference type="Pfam" id="PF13456"/>
    </source>
</evidence>
<sequence>MSLLGTGTLLSMVVQVPQEDCPAASNVWRLIFPGVEGLENFWSGDTINWLKAGVKGFNTDVSVLDNSKFVAAIWIIWKARCSRNIKNVRTLPMQVARWTISFSSEIKNAFSRSPSREFSREKWVCWSPPMEDDIKLNTDEGLNLANRKGLRNIELEVDSVVVVSLLWEAYNDDHPLSALIKDCRSLMVEVNTVKINHIFREGNKCAGYLASLGHNSRPGVFELLNPPDSLFSFLSNVAMVIKFLRAKSKVCLVPPRGMSLGR</sequence>
<dbReference type="InterPro" id="IPR036397">
    <property type="entry name" value="RNaseH_sf"/>
</dbReference>
<accession>A0AAN8Z2N9</accession>